<dbReference type="SMART" id="SM00835">
    <property type="entry name" value="Cupin_1"/>
    <property type="match status" value="1"/>
</dbReference>
<name>A0AAD5H1F9_9CHLO</name>
<evidence type="ECO:0000259" key="1">
    <source>
        <dbReference type="SMART" id="SM00835"/>
    </source>
</evidence>
<keyword evidence="3" id="KW-1185">Reference proteome</keyword>
<evidence type="ECO:0000313" key="2">
    <source>
        <dbReference type="EMBL" id="KAI7836630.1"/>
    </source>
</evidence>
<dbReference type="PANTHER" id="PTHR31238">
    <property type="entry name" value="GERMIN-LIKE PROTEIN SUBFAMILY 3 MEMBER 3"/>
    <property type="match status" value="1"/>
</dbReference>
<organism evidence="2 3">
    <name type="scientific">Chlorella ohadii</name>
    <dbReference type="NCBI Taxonomy" id="2649997"/>
    <lineage>
        <taxon>Eukaryota</taxon>
        <taxon>Viridiplantae</taxon>
        <taxon>Chlorophyta</taxon>
        <taxon>core chlorophytes</taxon>
        <taxon>Trebouxiophyceae</taxon>
        <taxon>Chlorellales</taxon>
        <taxon>Chlorellaceae</taxon>
        <taxon>Chlorella clade</taxon>
        <taxon>Chlorella</taxon>
    </lineage>
</organism>
<evidence type="ECO:0000313" key="3">
    <source>
        <dbReference type="Proteomes" id="UP001205105"/>
    </source>
</evidence>
<feature type="domain" description="Cupin type-1" evidence="1">
    <location>
        <begin position="208"/>
        <end position="355"/>
    </location>
</feature>
<gene>
    <name evidence="2" type="ORF">COHA_009515</name>
</gene>
<dbReference type="InterPro" id="IPR006045">
    <property type="entry name" value="Cupin_1"/>
</dbReference>
<dbReference type="InterPro" id="IPR011051">
    <property type="entry name" value="RmlC_Cupin_sf"/>
</dbReference>
<reference evidence="2" key="1">
    <citation type="submission" date="2020-11" db="EMBL/GenBank/DDBJ databases">
        <title>Chlorella ohadii genome sequencing and assembly.</title>
        <authorList>
            <person name="Murik O."/>
            <person name="Treves H."/>
            <person name="Kedem I."/>
            <person name="Shotland Y."/>
            <person name="Kaplan A."/>
        </authorList>
    </citation>
    <scope>NUCLEOTIDE SEQUENCE</scope>
    <source>
        <strain evidence="2">1</strain>
    </source>
</reference>
<sequence>MMGSWRQAPATFEDAGLGSVRTVNSSEVTGLQRIGATLVFVTLKACTAQAPNWHPNADEFIRCIPSRCVATPPHVKTCCPCAGDGLQRNVVWNGSLHTSTLKEGDLHATPQGLLHSAINPTCGDVEYLAVFNSANVVTEKAIPALLKMPQATEYMDLGGFGAFMDANPNPPSGAIYALGGNCSQLCADNATVAPATDGGSSGPDRFAASLSNAPVVVEDEHGSHRLLTAAELPALGDVKKGASFSFTTVKNCSFPAPHYMPHANKVTMPVAGAVNVSVLVNGTQLLSHELGTTGDFFILPKADLFSLSNELCRDAEIVAYWDTADAAKTYPLADLALLPEDQLAGAFGVEGEPPLQPAAPGAFWPFADPACSERCSRG</sequence>
<dbReference type="InterPro" id="IPR014710">
    <property type="entry name" value="RmlC-like_jellyroll"/>
</dbReference>
<dbReference type="Gene3D" id="2.60.120.10">
    <property type="entry name" value="Jelly Rolls"/>
    <property type="match status" value="2"/>
</dbReference>
<dbReference type="AlphaFoldDB" id="A0AAD5H1F9"/>
<proteinExistence type="predicted"/>
<accession>A0AAD5H1F9</accession>
<protein>
    <recommendedName>
        <fullName evidence="1">Cupin type-1 domain-containing protein</fullName>
    </recommendedName>
</protein>
<dbReference type="SUPFAM" id="SSF51182">
    <property type="entry name" value="RmlC-like cupins"/>
    <property type="match status" value="2"/>
</dbReference>
<dbReference type="Proteomes" id="UP001205105">
    <property type="component" value="Unassembled WGS sequence"/>
</dbReference>
<comment type="caution">
    <text evidence="2">The sequence shown here is derived from an EMBL/GenBank/DDBJ whole genome shotgun (WGS) entry which is preliminary data.</text>
</comment>
<dbReference type="EMBL" id="JADXDR010000180">
    <property type="protein sequence ID" value="KAI7836630.1"/>
    <property type="molecule type" value="Genomic_DNA"/>
</dbReference>
<dbReference type="Pfam" id="PF00190">
    <property type="entry name" value="Cupin_1"/>
    <property type="match status" value="2"/>
</dbReference>